<dbReference type="Pfam" id="PF04073">
    <property type="entry name" value="tRNA_edit"/>
    <property type="match status" value="1"/>
</dbReference>
<accession>A0A269TF75</accession>
<dbReference type="AlphaFoldDB" id="A0A269TF75"/>
<dbReference type="SUPFAM" id="SSF55826">
    <property type="entry name" value="YbaK/ProRS associated domain"/>
    <property type="match status" value="1"/>
</dbReference>
<dbReference type="EMBL" id="CP027569">
    <property type="protein sequence ID" value="AVO26504.1"/>
    <property type="molecule type" value="Genomic_DNA"/>
</dbReference>
<proteinExistence type="predicted"/>
<dbReference type="PANTHER" id="PTHR30411:SF1">
    <property type="entry name" value="CYTOPLASMIC PROTEIN"/>
    <property type="match status" value="1"/>
</dbReference>
<dbReference type="InterPro" id="IPR007214">
    <property type="entry name" value="YbaK/aa-tRNA-synth-assoc-dom"/>
</dbReference>
<organism evidence="2 3">
    <name type="scientific">Megasphaera elsdenii</name>
    <dbReference type="NCBI Taxonomy" id="907"/>
    <lineage>
        <taxon>Bacteria</taxon>
        <taxon>Bacillati</taxon>
        <taxon>Bacillota</taxon>
        <taxon>Negativicutes</taxon>
        <taxon>Veillonellales</taxon>
        <taxon>Veillonellaceae</taxon>
        <taxon>Megasphaera</taxon>
    </lineage>
</organism>
<dbReference type="OrthoDB" id="9798760at2"/>
<dbReference type="RefSeq" id="WP_022497410.1">
    <property type="nucleotide sequence ID" value="NZ_CABMON010000008.1"/>
</dbReference>
<feature type="domain" description="YbaK/aminoacyl-tRNA synthetase-associated" evidence="1">
    <location>
        <begin position="26"/>
        <end position="140"/>
    </location>
</feature>
<name>A0A269TF75_MEGEL</name>
<gene>
    <name evidence="2" type="ORF">C6Y28_02070</name>
</gene>
<dbReference type="Gene3D" id="3.90.960.10">
    <property type="entry name" value="YbaK/aminoacyl-tRNA synthetase-associated domain"/>
    <property type="match status" value="1"/>
</dbReference>
<dbReference type="GO" id="GO:0002161">
    <property type="term" value="F:aminoacyl-tRNA deacylase activity"/>
    <property type="evidence" value="ECO:0007669"/>
    <property type="project" value="InterPro"/>
</dbReference>
<reference evidence="2 3" key="1">
    <citation type="journal article" date="2018" name="Genome Announc.">
        <title>Complete genomes of two Megasphaera elsdenii strains, NCIMB 702410 and ATCC 25940.</title>
        <authorList>
            <person name="Hatmaker E.A."/>
            <person name="O'Dell K."/>
            <person name="Riley L.A."/>
            <person name="Klingeman D.M."/>
            <person name="Guss A.M."/>
        </authorList>
    </citation>
    <scope>NUCLEOTIDE SEQUENCE [LARGE SCALE GENOMIC DNA]</scope>
    <source>
        <strain evidence="2 3">NCIMB702410</strain>
    </source>
</reference>
<evidence type="ECO:0000313" key="3">
    <source>
        <dbReference type="Proteomes" id="UP000238358"/>
    </source>
</evidence>
<evidence type="ECO:0000313" key="2">
    <source>
        <dbReference type="EMBL" id="AVO26504.1"/>
    </source>
</evidence>
<evidence type="ECO:0000259" key="1">
    <source>
        <dbReference type="Pfam" id="PF04073"/>
    </source>
</evidence>
<dbReference type="Proteomes" id="UP000238358">
    <property type="component" value="Chromosome"/>
</dbReference>
<dbReference type="CDD" id="cd04333">
    <property type="entry name" value="ProX_deacylase"/>
    <property type="match status" value="1"/>
</dbReference>
<sequence>MSIQKVRDYFSQWGMEDRVMELSQSSATVEEAAAALHTEGRRIAKSMSFLVGDHPILILFAGDARVDNHKFKERFHKKATMIKASDVERLIGHPVGGVCPFAVNDDVEVFLDESLKRFQTVFPACGTANSAIELTLPELETYSHAREWVDVSKGWQEANQ</sequence>
<dbReference type="InterPro" id="IPR036754">
    <property type="entry name" value="YbaK/aa-tRNA-synt-asso_dom_sf"/>
</dbReference>
<dbReference type="PANTHER" id="PTHR30411">
    <property type="entry name" value="CYTOPLASMIC PROTEIN"/>
    <property type="match status" value="1"/>
</dbReference>
<protein>
    <submittedName>
        <fullName evidence="2">YbaK/EbsC family protein</fullName>
    </submittedName>
</protein>